<organism evidence="3 4">
    <name type="scientific">Geothrix rubra</name>
    <dbReference type="NCBI Taxonomy" id="2927977"/>
    <lineage>
        <taxon>Bacteria</taxon>
        <taxon>Pseudomonadati</taxon>
        <taxon>Acidobacteriota</taxon>
        <taxon>Holophagae</taxon>
        <taxon>Holophagales</taxon>
        <taxon>Holophagaceae</taxon>
        <taxon>Geothrix</taxon>
    </lineage>
</organism>
<evidence type="ECO:0000256" key="1">
    <source>
        <dbReference type="SAM" id="MobiDB-lite"/>
    </source>
</evidence>
<name>A0ABQ5Q751_9BACT</name>
<gene>
    <name evidence="3" type="ORF">GETHPA_18360</name>
</gene>
<feature type="chain" id="PRO_5046850462" description="PepSY domain-containing protein" evidence="2">
    <location>
        <begin position="23"/>
        <end position="119"/>
    </location>
</feature>
<keyword evidence="2" id="KW-0732">Signal</keyword>
<proteinExistence type="predicted"/>
<protein>
    <recommendedName>
        <fullName evidence="5">PepSY domain-containing protein</fullName>
    </recommendedName>
</protein>
<evidence type="ECO:0008006" key="5">
    <source>
        <dbReference type="Google" id="ProtNLM"/>
    </source>
</evidence>
<feature type="region of interest" description="Disordered" evidence="1">
    <location>
        <begin position="92"/>
        <end position="119"/>
    </location>
</feature>
<evidence type="ECO:0000313" key="4">
    <source>
        <dbReference type="Proteomes" id="UP001165089"/>
    </source>
</evidence>
<evidence type="ECO:0000256" key="2">
    <source>
        <dbReference type="SAM" id="SignalP"/>
    </source>
</evidence>
<accession>A0ABQ5Q751</accession>
<keyword evidence="4" id="KW-1185">Reference proteome</keyword>
<reference evidence="3 4" key="1">
    <citation type="journal article" date="2023" name="Antonie Van Leeuwenhoek">
        <title>Mesoterricola silvestris gen. nov., sp. nov., Mesoterricola sediminis sp. nov., Geothrix oryzae sp. nov., Geothrix edaphica sp. nov., Geothrix rubra sp. nov., and Geothrix limicola sp. nov., six novel members of Acidobacteriota isolated from soils.</title>
        <authorList>
            <person name="Itoh H."/>
            <person name="Sugisawa Y."/>
            <person name="Mise K."/>
            <person name="Xu Z."/>
            <person name="Kuniyasu M."/>
            <person name="Ushijima N."/>
            <person name="Kawano K."/>
            <person name="Kobayashi E."/>
            <person name="Shiratori Y."/>
            <person name="Masuda Y."/>
            <person name="Senoo K."/>
        </authorList>
    </citation>
    <scope>NUCLEOTIDE SEQUENCE [LARGE SCALE GENOMIC DNA]</scope>
    <source>
        <strain evidence="3 4">Red803</strain>
    </source>
</reference>
<sequence>MKIRPLASALAFAVLPVLVLSAGTAKSRKHASGLVRTAKEAKAIAEQDTGGKAVSARRIPLNGASGGWEVEVRMPHEDRGWRCVIDSDTRTVHTKTHIENPGGKPTEKEPSVRMVRGSR</sequence>
<feature type="signal peptide" evidence="2">
    <location>
        <begin position="1"/>
        <end position="22"/>
    </location>
</feature>
<dbReference type="EMBL" id="BSDD01000003">
    <property type="protein sequence ID" value="GLH70303.1"/>
    <property type="molecule type" value="Genomic_DNA"/>
</dbReference>
<dbReference type="Proteomes" id="UP001165089">
    <property type="component" value="Unassembled WGS sequence"/>
</dbReference>
<evidence type="ECO:0000313" key="3">
    <source>
        <dbReference type="EMBL" id="GLH70303.1"/>
    </source>
</evidence>
<dbReference type="RefSeq" id="WP_285724909.1">
    <property type="nucleotide sequence ID" value="NZ_BSDD01000003.1"/>
</dbReference>
<comment type="caution">
    <text evidence="3">The sequence shown here is derived from an EMBL/GenBank/DDBJ whole genome shotgun (WGS) entry which is preliminary data.</text>
</comment>